<keyword evidence="7" id="KW-0067">ATP-binding</keyword>
<comment type="caution">
    <text evidence="11">The sequence shown here is derived from an EMBL/GenBank/DDBJ whole genome shotgun (WGS) entry which is preliminary data.</text>
</comment>
<dbReference type="Gene3D" id="1.25.40.10">
    <property type="entry name" value="Tetratricopeptide repeat domain"/>
    <property type="match status" value="3"/>
</dbReference>
<dbReference type="EC" id="2.7.13.3" evidence="2"/>
<dbReference type="GO" id="GO:0005524">
    <property type="term" value="F:ATP binding"/>
    <property type="evidence" value="ECO:0007669"/>
    <property type="project" value="UniProtKB-KW"/>
</dbReference>
<dbReference type="SUPFAM" id="SSF48452">
    <property type="entry name" value="TPR-like"/>
    <property type="match status" value="2"/>
</dbReference>
<dbReference type="Pfam" id="PF07568">
    <property type="entry name" value="HisKA_2"/>
    <property type="match status" value="1"/>
</dbReference>
<accession>A0A0E9MVY8</accession>
<dbReference type="AlphaFoldDB" id="A0A0E9MVY8"/>
<dbReference type="Proteomes" id="UP000033121">
    <property type="component" value="Unassembled WGS sequence"/>
</dbReference>
<dbReference type="PANTHER" id="PTHR41523">
    <property type="entry name" value="TWO-COMPONENT SYSTEM SENSOR PROTEIN"/>
    <property type="match status" value="1"/>
</dbReference>
<evidence type="ECO:0000256" key="6">
    <source>
        <dbReference type="ARBA" id="ARBA00022777"/>
    </source>
</evidence>
<dbReference type="InterPro" id="IPR011495">
    <property type="entry name" value="Sig_transdc_His_kin_sub2_dim/P"/>
</dbReference>
<evidence type="ECO:0000256" key="5">
    <source>
        <dbReference type="ARBA" id="ARBA00022741"/>
    </source>
</evidence>
<dbReference type="Pfam" id="PF13181">
    <property type="entry name" value="TPR_8"/>
    <property type="match status" value="1"/>
</dbReference>
<dbReference type="EMBL" id="BBWV01000001">
    <property type="protein sequence ID" value="GAO41759.1"/>
    <property type="molecule type" value="Genomic_DNA"/>
</dbReference>
<dbReference type="STRING" id="1220578.FPE01S_01_07730"/>
<keyword evidence="8" id="KW-0812">Transmembrane</keyword>
<evidence type="ECO:0000313" key="11">
    <source>
        <dbReference type="EMBL" id="GAO41759.1"/>
    </source>
</evidence>
<dbReference type="SUPFAM" id="SSF81901">
    <property type="entry name" value="HCP-like"/>
    <property type="match status" value="1"/>
</dbReference>
<organism evidence="11 12">
    <name type="scientific">Flavihumibacter petaseus NBRC 106054</name>
    <dbReference type="NCBI Taxonomy" id="1220578"/>
    <lineage>
        <taxon>Bacteria</taxon>
        <taxon>Pseudomonadati</taxon>
        <taxon>Bacteroidota</taxon>
        <taxon>Chitinophagia</taxon>
        <taxon>Chitinophagales</taxon>
        <taxon>Chitinophagaceae</taxon>
        <taxon>Flavihumibacter</taxon>
    </lineage>
</organism>
<keyword evidence="12" id="KW-1185">Reference proteome</keyword>
<dbReference type="InterPro" id="IPR036890">
    <property type="entry name" value="HATPase_C_sf"/>
</dbReference>
<keyword evidence="3" id="KW-0597">Phosphoprotein</keyword>
<evidence type="ECO:0000313" key="12">
    <source>
        <dbReference type="Proteomes" id="UP000033121"/>
    </source>
</evidence>
<dbReference type="SMART" id="SM00028">
    <property type="entry name" value="TPR"/>
    <property type="match status" value="5"/>
</dbReference>
<dbReference type="InterPro" id="IPR003594">
    <property type="entry name" value="HATPase_dom"/>
</dbReference>
<evidence type="ECO:0000256" key="1">
    <source>
        <dbReference type="ARBA" id="ARBA00000085"/>
    </source>
</evidence>
<evidence type="ECO:0000256" key="2">
    <source>
        <dbReference type="ARBA" id="ARBA00012438"/>
    </source>
</evidence>
<name>A0A0E9MVY8_9BACT</name>
<reference evidence="11 12" key="1">
    <citation type="submission" date="2015-04" db="EMBL/GenBank/DDBJ databases">
        <title>Whole genome shotgun sequence of Flavihumibacter petaseus NBRC 106054.</title>
        <authorList>
            <person name="Miyazawa S."/>
            <person name="Hosoyama A."/>
            <person name="Hashimoto M."/>
            <person name="Noguchi M."/>
            <person name="Tsuchikane K."/>
            <person name="Ohji S."/>
            <person name="Yamazoe A."/>
            <person name="Ichikawa N."/>
            <person name="Kimura A."/>
            <person name="Fujita N."/>
        </authorList>
    </citation>
    <scope>NUCLEOTIDE SEQUENCE [LARGE SCALE GENOMIC DNA]</scope>
    <source>
        <strain evidence="11 12">NBRC 106054</strain>
    </source>
</reference>
<dbReference type="OrthoDB" id="1223659at2"/>
<keyword evidence="5" id="KW-0547">Nucleotide-binding</keyword>
<feature type="domain" description="Histidine kinase/HSP90-like ATPase" evidence="10">
    <location>
        <begin position="630"/>
        <end position="728"/>
    </location>
</feature>
<evidence type="ECO:0000256" key="3">
    <source>
        <dbReference type="ARBA" id="ARBA00022553"/>
    </source>
</evidence>
<evidence type="ECO:0000256" key="7">
    <source>
        <dbReference type="ARBA" id="ARBA00022840"/>
    </source>
</evidence>
<dbReference type="InterPro" id="IPR019734">
    <property type="entry name" value="TPR_rpt"/>
</dbReference>
<dbReference type="Gene3D" id="3.30.450.20">
    <property type="entry name" value="PAS domain"/>
    <property type="match status" value="1"/>
</dbReference>
<dbReference type="GO" id="GO:0004673">
    <property type="term" value="F:protein histidine kinase activity"/>
    <property type="evidence" value="ECO:0007669"/>
    <property type="project" value="UniProtKB-EC"/>
</dbReference>
<feature type="signal peptide" evidence="9">
    <location>
        <begin position="1"/>
        <end position="21"/>
    </location>
</feature>
<evidence type="ECO:0000256" key="4">
    <source>
        <dbReference type="ARBA" id="ARBA00022679"/>
    </source>
</evidence>
<keyword evidence="4" id="KW-0808">Transferase</keyword>
<feature type="chain" id="PRO_5002430155" description="histidine kinase" evidence="9">
    <location>
        <begin position="22"/>
        <end position="729"/>
    </location>
</feature>
<dbReference type="RefSeq" id="WP_052955491.1">
    <property type="nucleotide sequence ID" value="NZ_BBWV01000001.1"/>
</dbReference>
<dbReference type="PANTHER" id="PTHR41523:SF8">
    <property type="entry name" value="ETHYLENE RESPONSE SENSOR PROTEIN"/>
    <property type="match status" value="1"/>
</dbReference>
<feature type="transmembrane region" description="Helical" evidence="8">
    <location>
        <begin position="479"/>
        <end position="500"/>
    </location>
</feature>
<evidence type="ECO:0000256" key="9">
    <source>
        <dbReference type="SAM" id="SignalP"/>
    </source>
</evidence>
<evidence type="ECO:0000256" key="8">
    <source>
        <dbReference type="SAM" id="Phobius"/>
    </source>
</evidence>
<gene>
    <name evidence="11" type="ORF">FPE01S_01_07730</name>
</gene>
<keyword evidence="9" id="KW-0732">Signal</keyword>
<dbReference type="Pfam" id="PF13424">
    <property type="entry name" value="TPR_12"/>
    <property type="match status" value="1"/>
</dbReference>
<proteinExistence type="predicted"/>
<protein>
    <recommendedName>
        <fullName evidence="2">histidine kinase</fullName>
        <ecNumber evidence="2">2.7.13.3</ecNumber>
    </recommendedName>
</protein>
<keyword evidence="8" id="KW-0472">Membrane</keyword>
<evidence type="ECO:0000259" key="10">
    <source>
        <dbReference type="SMART" id="SM00387"/>
    </source>
</evidence>
<comment type="catalytic activity">
    <reaction evidence="1">
        <text>ATP + protein L-histidine = ADP + protein N-phospho-L-histidine.</text>
        <dbReference type="EC" id="2.7.13.3"/>
    </reaction>
</comment>
<dbReference type="SUPFAM" id="SSF55874">
    <property type="entry name" value="ATPase domain of HSP90 chaperone/DNA topoisomerase II/histidine kinase"/>
    <property type="match status" value="1"/>
</dbReference>
<keyword evidence="8" id="KW-1133">Transmembrane helix</keyword>
<dbReference type="InterPro" id="IPR011990">
    <property type="entry name" value="TPR-like_helical_dom_sf"/>
</dbReference>
<dbReference type="Pfam" id="PF13581">
    <property type="entry name" value="HATPase_c_2"/>
    <property type="match status" value="1"/>
</dbReference>
<sequence>MWKLKPKLILFLVFCLNTCFAQEPGTLSKFQLYAALSKRIPDSSRQYYYNQLGYTYILQSWREDELIDSSLFYLRKAVYLGDSANTYNSEINNQSLVLLGMAYIRKRNFETGIKILSQVINSYQRTGNKGREADVRMQEGDYLLFYDVYQDTIENGFRKALLLYSEMGNMQRKIDATMQLGNLYFHKNQFITADSIFLIALADAKGNELYRLPEIYLFLSSANRYGGRFDQALKYSLEAVKNSEQSKETKSLANCYGELALVYEELNMPEQSIYWYKKCLEIRSKIASERFTYFTAYLLTIQMIKAKEARQAIGLLNNLTKLKPPVHADEKGSLFQSFAYCYDAMGDYPMAEKYFLGMISEFDRGDRNIETIMIADYDIGKFYVKLNEFKKAKPYLLKASGLMTTTSATRIMDLNYLLFKVDSADGNYPAAIRHFQLYKALNDSIFTVAKDKEVHELLIKYETDKKDQSIQLLEKDKKIQLGLAALLLIIIALLINKSILKQKANRKLFIQQQEIEKKNAALEHLVREKEWLVREIHHRVKNNFHMVMGLLGTQSRYLESDEAIKAVEESKHRVQAMSLIHQKLYQSEDLSAINMPDYIHELVSYLRDSFNLRKSVYFVVDVDPVMLNLTYCVPIGLIISEAVTNSIKYAFPENREGVIHISLKEVDEKYFRLVIHDNGVGLPDHFNIASQQSMGLRLMKGLSDDIDGGFSIQRNNGTEIAINFSIIAS</sequence>
<keyword evidence="6 11" id="KW-0418">Kinase</keyword>
<dbReference type="SMART" id="SM00387">
    <property type="entry name" value="HATPase_c"/>
    <property type="match status" value="1"/>
</dbReference>
<dbReference type="Gene3D" id="3.30.565.10">
    <property type="entry name" value="Histidine kinase-like ATPase, C-terminal domain"/>
    <property type="match status" value="1"/>
</dbReference>